<dbReference type="InterPro" id="IPR030388">
    <property type="entry name" value="G_ERA_dom"/>
</dbReference>
<feature type="binding site" evidence="7">
    <location>
        <begin position="15"/>
        <end position="22"/>
    </location>
    <ligand>
        <name>GTP</name>
        <dbReference type="ChEBI" id="CHEBI:37565"/>
    </ligand>
</feature>
<dbReference type="CDD" id="cd04163">
    <property type="entry name" value="Era"/>
    <property type="match status" value="1"/>
</dbReference>
<dbReference type="GO" id="GO:0043024">
    <property type="term" value="F:ribosomal small subunit binding"/>
    <property type="evidence" value="ECO:0007669"/>
    <property type="project" value="TreeGrafter"/>
</dbReference>
<dbReference type="GO" id="GO:0000028">
    <property type="term" value="P:ribosomal small subunit assembly"/>
    <property type="evidence" value="ECO:0007669"/>
    <property type="project" value="TreeGrafter"/>
</dbReference>
<comment type="subunit">
    <text evidence="7">Monomer.</text>
</comment>
<gene>
    <name evidence="7" type="primary">era</name>
    <name evidence="12" type="ORF">SAMN05660831_00385</name>
</gene>
<feature type="region of interest" description="G4" evidence="8">
    <location>
        <begin position="124"/>
        <end position="127"/>
    </location>
</feature>
<keyword evidence="13" id="KW-1185">Reference proteome</keyword>
<keyword evidence="7" id="KW-1003">Cell membrane</keyword>
<evidence type="ECO:0000256" key="9">
    <source>
        <dbReference type="RuleBase" id="RU003761"/>
    </source>
</evidence>
<dbReference type="Gene3D" id="3.40.50.300">
    <property type="entry name" value="P-loop containing nucleotide triphosphate hydrolases"/>
    <property type="match status" value="1"/>
</dbReference>
<dbReference type="HAMAP" id="MF_00367">
    <property type="entry name" value="GTPase_Era"/>
    <property type="match status" value="1"/>
</dbReference>
<dbReference type="InterPro" id="IPR027417">
    <property type="entry name" value="P-loop_NTPase"/>
</dbReference>
<dbReference type="PROSITE" id="PS50823">
    <property type="entry name" value="KH_TYPE_2"/>
    <property type="match status" value="1"/>
</dbReference>
<name>A0A1I1NQ76_9GAMM</name>
<keyword evidence="5 7" id="KW-0694">RNA-binding</keyword>
<dbReference type="InterPro" id="IPR005662">
    <property type="entry name" value="GTPase_Era-like"/>
</dbReference>
<dbReference type="EMBL" id="FOMJ01000001">
    <property type="protein sequence ID" value="SFC99821.1"/>
    <property type="molecule type" value="Genomic_DNA"/>
</dbReference>
<proteinExistence type="inferred from homology"/>
<feature type="binding site" evidence="7">
    <location>
        <begin position="124"/>
        <end position="127"/>
    </location>
    <ligand>
        <name>GTP</name>
        <dbReference type="ChEBI" id="CHEBI:37565"/>
    </ligand>
</feature>
<comment type="function">
    <text evidence="7">An essential GTPase that binds both GDP and GTP, with rapid nucleotide exchange. Plays a role in 16S rRNA processing and 30S ribosomal subunit biogenesis and possibly also in cell cycle regulation and energy metabolism.</text>
</comment>
<evidence type="ECO:0000256" key="2">
    <source>
        <dbReference type="ARBA" id="ARBA00020484"/>
    </source>
</evidence>
<dbReference type="GO" id="GO:0005525">
    <property type="term" value="F:GTP binding"/>
    <property type="evidence" value="ECO:0007669"/>
    <property type="project" value="UniProtKB-UniRule"/>
</dbReference>
<evidence type="ECO:0000256" key="8">
    <source>
        <dbReference type="PROSITE-ProRule" id="PRU01050"/>
    </source>
</evidence>
<accession>A0A1I1NQ76</accession>
<evidence type="ECO:0000313" key="12">
    <source>
        <dbReference type="EMBL" id="SFC99821.1"/>
    </source>
</evidence>
<feature type="region of interest" description="G2" evidence="8">
    <location>
        <begin position="41"/>
        <end position="45"/>
    </location>
</feature>
<evidence type="ECO:0000259" key="11">
    <source>
        <dbReference type="PROSITE" id="PS51713"/>
    </source>
</evidence>
<dbReference type="GO" id="GO:0005886">
    <property type="term" value="C:plasma membrane"/>
    <property type="evidence" value="ECO:0007669"/>
    <property type="project" value="UniProtKB-SubCell"/>
</dbReference>
<evidence type="ECO:0000313" key="13">
    <source>
        <dbReference type="Proteomes" id="UP000198611"/>
    </source>
</evidence>
<feature type="domain" description="KH type-2" evidence="10">
    <location>
        <begin position="206"/>
        <end position="282"/>
    </location>
</feature>
<dbReference type="SUPFAM" id="SSF54814">
    <property type="entry name" value="Prokaryotic type KH domain (KH-domain type II)"/>
    <property type="match status" value="1"/>
</dbReference>
<protein>
    <recommendedName>
        <fullName evidence="2 7">GTPase Era</fullName>
    </recommendedName>
</protein>
<dbReference type="SUPFAM" id="SSF52540">
    <property type="entry name" value="P-loop containing nucleoside triphosphate hydrolases"/>
    <property type="match status" value="1"/>
</dbReference>
<evidence type="ECO:0000256" key="1">
    <source>
        <dbReference type="ARBA" id="ARBA00007921"/>
    </source>
</evidence>
<organism evidence="12 13">
    <name type="scientific">Thiohalospira halophila DSM 15071</name>
    <dbReference type="NCBI Taxonomy" id="1123397"/>
    <lineage>
        <taxon>Bacteria</taxon>
        <taxon>Pseudomonadati</taxon>
        <taxon>Pseudomonadota</taxon>
        <taxon>Gammaproteobacteria</taxon>
        <taxon>Thiohalospirales</taxon>
        <taxon>Thiohalospiraceae</taxon>
        <taxon>Thiohalospira</taxon>
    </lineage>
</organism>
<keyword evidence="7" id="KW-0963">Cytoplasm</keyword>
<dbReference type="RefSeq" id="WP_093427058.1">
    <property type="nucleotide sequence ID" value="NZ_FOMJ01000001.1"/>
</dbReference>
<dbReference type="AlphaFoldDB" id="A0A1I1NQ76"/>
<evidence type="ECO:0000256" key="4">
    <source>
        <dbReference type="ARBA" id="ARBA00022741"/>
    </source>
</evidence>
<feature type="domain" description="Era-type G" evidence="11">
    <location>
        <begin position="7"/>
        <end position="175"/>
    </location>
</feature>
<comment type="similarity">
    <text evidence="1 7 8 9">Belongs to the TRAFAC class TrmE-Era-EngA-EngB-Septin-like GTPase superfamily. Era GTPase family.</text>
</comment>
<keyword evidence="6 7" id="KW-0342">GTP-binding</keyword>
<dbReference type="FunFam" id="3.40.50.300:FF:000094">
    <property type="entry name" value="GTPase Era"/>
    <property type="match status" value="1"/>
</dbReference>
<keyword evidence="4 7" id="KW-0547">Nucleotide-binding</keyword>
<dbReference type="GO" id="GO:0070181">
    <property type="term" value="F:small ribosomal subunit rRNA binding"/>
    <property type="evidence" value="ECO:0007669"/>
    <property type="project" value="UniProtKB-UniRule"/>
</dbReference>
<reference evidence="12 13" key="1">
    <citation type="submission" date="2016-10" db="EMBL/GenBank/DDBJ databases">
        <authorList>
            <person name="de Groot N.N."/>
        </authorList>
    </citation>
    <scope>NUCLEOTIDE SEQUENCE [LARGE SCALE GENOMIC DNA]</scope>
    <source>
        <strain evidence="12 13">HL3</strain>
    </source>
</reference>
<keyword evidence="7" id="KW-0472">Membrane</keyword>
<feature type="binding site" evidence="7">
    <location>
        <begin position="62"/>
        <end position="66"/>
    </location>
    <ligand>
        <name>GTP</name>
        <dbReference type="ChEBI" id="CHEBI:37565"/>
    </ligand>
</feature>
<dbReference type="InterPro" id="IPR015946">
    <property type="entry name" value="KH_dom-like_a/b"/>
</dbReference>
<keyword evidence="7" id="KW-0699">rRNA-binding</keyword>
<dbReference type="CDD" id="cd22534">
    <property type="entry name" value="KH-II_Era"/>
    <property type="match status" value="1"/>
</dbReference>
<comment type="subcellular location">
    <subcellularLocation>
        <location evidence="7">Cytoplasm</location>
    </subcellularLocation>
    <subcellularLocation>
        <location evidence="7">Cell membrane</location>
        <topology evidence="7">Peripheral membrane protein</topology>
    </subcellularLocation>
</comment>
<dbReference type="STRING" id="1123397.SAMN05660831_00385"/>
<dbReference type="NCBIfam" id="TIGR00436">
    <property type="entry name" value="era"/>
    <property type="match status" value="1"/>
</dbReference>
<evidence type="ECO:0000259" key="10">
    <source>
        <dbReference type="PROSITE" id="PS50823"/>
    </source>
</evidence>
<dbReference type="InterPro" id="IPR009019">
    <property type="entry name" value="KH_sf_prok-type"/>
</dbReference>
<dbReference type="InterPro" id="IPR005225">
    <property type="entry name" value="Small_GTP-bd"/>
</dbReference>
<evidence type="ECO:0000256" key="7">
    <source>
        <dbReference type="HAMAP-Rule" id="MF_00367"/>
    </source>
</evidence>
<dbReference type="NCBIfam" id="TIGR00231">
    <property type="entry name" value="small_GTP"/>
    <property type="match status" value="1"/>
</dbReference>
<sequence length="300" mass="33887">MSEESFRTGFVALVGRPNTGKSTLLNHLIGEKISITSSRAQTTRHRLTGVKSTDEAQLLYVDTPGMHSGGKKAVNRYMNRVARNAVRDVDVVVWVVEALRLTEEDEAVLEALKHAEVPVVLAVNKVDRVRDKPRLLPFMQDLTARREFAAVVPISAESGENVDALEAEIAAQLPEGPPLFPTDQLTDATERFLAAELIREKLTRRLEQELPYVLTVAIDEFREEEERLNISATIWVERESHKGIVIGRGGTVLKEVGQRARKDMERLFDDRVHLELWVKVREGWSDDERALKSLGYRDDD</sequence>
<dbReference type="PRINTS" id="PR00326">
    <property type="entry name" value="GTP1OBG"/>
</dbReference>
<keyword evidence="3 7" id="KW-0690">Ribosome biogenesis</keyword>
<feature type="region of interest" description="G3" evidence="8">
    <location>
        <begin position="62"/>
        <end position="65"/>
    </location>
</feature>
<dbReference type="InterPro" id="IPR004044">
    <property type="entry name" value="KH_dom_type_2"/>
</dbReference>
<dbReference type="NCBIfam" id="NF000908">
    <property type="entry name" value="PRK00089.1"/>
    <property type="match status" value="1"/>
</dbReference>
<dbReference type="Pfam" id="PF01926">
    <property type="entry name" value="MMR_HSR1"/>
    <property type="match status" value="1"/>
</dbReference>
<evidence type="ECO:0000256" key="6">
    <source>
        <dbReference type="ARBA" id="ARBA00023134"/>
    </source>
</evidence>
<dbReference type="FunFam" id="3.30.300.20:FF:000003">
    <property type="entry name" value="GTPase Era"/>
    <property type="match status" value="1"/>
</dbReference>
<evidence type="ECO:0000256" key="3">
    <source>
        <dbReference type="ARBA" id="ARBA00022517"/>
    </source>
</evidence>
<dbReference type="OrthoDB" id="9805918at2"/>
<evidence type="ECO:0000256" key="5">
    <source>
        <dbReference type="ARBA" id="ARBA00022884"/>
    </source>
</evidence>
<dbReference type="Gene3D" id="3.30.300.20">
    <property type="match status" value="1"/>
</dbReference>
<dbReference type="PANTHER" id="PTHR42698:SF1">
    <property type="entry name" value="GTPASE ERA, MITOCHONDRIAL"/>
    <property type="match status" value="1"/>
</dbReference>
<dbReference type="GO" id="GO:0003924">
    <property type="term" value="F:GTPase activity"/>
    <property type="evidence" value="ECO:0007669"/>
    <property type="project" value="UniProtKB-UniRule"/>
</dbReference>
<dbReference type="Proteomes" id="UP000198611">
    <property type="component" value="Unassembled WGS sequence"/>
</dbReference>
<dbReference type="PANTHER" id="PTHR42698">
    <property type="entry name" value="GTPASE ERA"/>
    <property type="match status" value="1"/>
</dbReference>
<dbReference type="Pfam" id="PF07650">
    <property type="entry name" value="KH_2"/>
    <property type="match status" value="1"/>
</dbReference>
<dbReference type="InterPro" id="IPR006073">
    <property type="entry name" value="GTP-bd"/>
</dbReference>
<feature type="region of interest" description="G1" evidence="8">
    <location>
        <begin position="15"/>
        <end position="22"/>
    </location>
</feature>
<dbReference type="PROSITE" id="PS51713">
    <property type="entry name" value="G_ERA"/>
    <property type="match status" value="1"/>
</dbReference>
<dbReference type="GO" id="GO:0005829">
    <property type="term" value="C:cytosol"/>
    <property type="evidence" value="ECO:0007669"/>
    <property type="project" value="TreeGrafter"/>
</dbReference>
<feature type="region of interest" description="G5" evidence="8">
    <location>
        <begin position="154"/>
        <end position="156"/>
    </location>
</feature>